<dbReference type="PANTHER" id="PTHR44858:SF1">
    <property type="entry name" value="UDP-N-ACETYLGLUCOSAMINE--PEPTIDE N-ACETYLGLUCOSAMINYLTRANSFERASE SPINDLY-RELATED"/>
    <property type="match status" value="1"/>
</dbReference>
<feature type="repeat" description="TPR" evidence="3">
    <location>
        <begin position="263"/>
        <end position="296"/>
    </location>
</feature>
<dbReference type="InterPro" id="IPR050498">
    <property type="entry name" value="Ycf3"/>
</dbReference>
<comment type="caution">
    <text evidence="4">The sequence shown here is derived from an EMBL/GenBank/DDBJ whole genome shotgun (WGS) entry which is preliminary data.</text>
</comment>
<gene>
    <name evidence="4" type="ORF">H9816_02595</name>
</gene>
<proteinExistence type="predicted"/>
<dbReference type="InterPro" id="IPR019734">
    <property type="entry name" value="TPR_rpt"/>
</dbReference>
<dbReference type="Pfam" id="PF13432">
    <property type="entry name" value="TPR_16"/>
    <property type="match status" value="2"/>
</dbReference>
<dbReference type="SUPFAM" id="SSF48452">
    <property type="entry name" value="TPR-like"/>
    <property type="match status" value="2"/>
</dbReference>
<dbReference type="GO" id="GO:0009279">
    <property type="term" value="C:cell outer membrane"/>
    <property type="evidence" value="ECO:0007669"/>
    <property type="project" value="TreeGrafter"/>
</dbReference>
<sequence>MRTFVFTILLLLGVVATDVRAQVNKRYFVWVGRDMVMENRYREAIETLNILLRADPEAYEGYFWRGIAKYNLDDLLGAERDFTITLAKNPVYTMAYQFRALTRSRMGNYDDAMKDFQEAIDLRPDYPAPYYSRGVANILTRRYAEAVADFDMYLRFNPRDADGYANRGMAYLNLRDTTAAYADFERAISTNRNDPRGYLERGALYMAQERYDEALADFDRAVACDTTYTAAYFNRALARYQKHQLTAALADFDRVLALDPTSSVTYFNRALLRTEIGDYNRALEDYDNVTLYSPGNVMVYYNRAGLYARLGDFRAAEADYDRAIELYPDFANAYLGRAAARFMQRNTKGAEADQRTAERKIAEYRARLTEHGDETSYADTTRRFDRLLSFDTNLSEASLRNAVAGREQIALRPLYKFTLHSAEETPFGLQAVYNTYGLEEMLAALGNDRITFSCTDTDLAADELIRQNAAAEPAAGRSADWQANFLYSITQLLLKQYTNAMTAASAAIALEPQNPYFYLNRSAIQAEMTDFISSMDNEYSHLSLESDRSARVRESSRTYDYDEAIADLNKAAKLAPELPQIYYNRGNLLALSGRFPEAFADYSEAIRLDPLFAEAYFNRGLVQIYMKDTRKGLLDISKAGELGIPDAYAVLRLYGDSAGRTENTDTASSTNN</sequence>
<feature type="repeat" description="TPR" evidence="3">
    <location>
        <begin position="579"/>
        <end position="612"/>
    </location>
</feature>
<dbReference type="Pfam" id="PF13414">
    <property type="entry name" value="TPR_11"/>
    <property type="match status" value="2"/>
</dbReference>
<feature type="repeat" description="TPR" evidence="3">
    <location>
        <begin position="93"/>
        <end position="126"/>
    </location>
</feature>
<protein>
    <submittedName>
        <fullName evidence="4">Tetratricopeptide repeat protein</fullName>
    </submittedName>
</protein>
<evidence type="ECO:0000313" key="5">
    <source>
        <dbReference type="Proteomes" id="UP000824014"/>
    </source>
</evidence>
<feature type="repeat" description="TPR" evidence="3">
    <location>
        <begin position="161"/>
        <end position="194"/>
    </location>
</feature>
<dbReference type="PROSITE" id="PS50005">
    <property type="entry name" value="TPR"/>
    <property type="match status" value="7"/>
</dbReference>
<dbReference type="PANTHER" id="PTHR44858">
    <property type="entry name" value="TETRATRICOPEPTIDE REPEAT PROTEIN 6"/>
    <property type="match status" value="1"/>
</dbReference>
<dbReference type="PROSITE" id="PS50293">
    <property type="entry name" value="TPR_REGION"/>
    <property type="match status" value="3"/>
</dbReference>
<feature type="repeat" description="TPR" evidence="3">
    <location>
        <begin position="195"/>
        <end position="228"/>
    </location>
</feature>
<accession>A0A9D2IKZ6</accession>
<evidence type="ECO:0000256" key="3">
    <source>
        <dbReference type="PROSITE-ProRule" id="PRU00339"/>
    </source>
</evidence>
<organism evidence="4 5">
    <name type="scientific">Candidatus Tidjanibacter faecipullorum</name>
    <dbReference type="NCBI Taxonomy" id="2838766"/>
    <lineage>
        <taxon>Bacteria</taxon>
        <taxon>Pseudomonadati</taxon>
        <taxon>Bacteroidota</taxon>
        <taxon>Bacteroidia</taxon>
        <taxon>Bacteroidales</taxon>
        <taxon>Rikenellaceae</taxon>
        <taxon>Tidjanibacter</taxon>
    </lineage>
</organism>
<feature type="repeat" description="TPR" evidence="3">
    <location>
        <begin position="229"/>
        <end position="262"/>
    </location>
</feature>
<dbReference type="Gene3D" id="1.25.40.10">
    <property type="entry name" value="Tetratricopeptide repeat domain"/>
    <property type="match status" value="5"/>
</dbReference>
<dbReference type="GO" id="GO:0046813">
    <property type="term" value="P:receptor-mediated virion attachment to host cell"/>
    <property type="evidence" value="ECO:0007669"/>
    <property type="project" value="TreeGrafter"/>
</dbReference>
<reference evidence="4" key="1">
    <citation type="journal article" date="2021" name="PeerJ">
        <title>Extensive microbial diversity within the chicken gut microbiome revealed by metagenomics and culture.</title>
        <authorList>
            <person name="Gilroy R."/>
            <person name="Ravi A."/>
            <person name="Getino M."/>
            <person name="Pursley I."/>
            <person name="Horton D.L."/>
            <person name="Alikhan N.F."/>
            <person name="Baker D."/>
            <person name="Gharbi K."/>
            <person name="Hall N."/>
            <person name="Watson M."/>
            <person name="Adriaenssens E.M."/>
            <person name="Foster-Nyarko E."/>
            <person name="Jarju S."/>
            <person name="Secka A."/>
            <person name="Antonio M."/>
            <person name="Oren A."/>
            <person name="Chaudhuri R.R."/>
            <person name="La Ragione R."/>
            <person name="Hildebrand F."/>
            <person name="Pallen M.J."/>
        </authorList>
    </citation>
    <scope>NUCLEOTIDE SEQUENCE</scope>
    <source>
        <strain evidence="4">ChiHjej11B10-19426</strain>
    </source>
</reference>
<feature type="repeat" description="TPR" evidence="3">
    <location>
        <begin position="297"/>
        <end position="330"/>
    </location>
</feature>
<dbReference type="InterPro" id="IPR011990">
    <property type="entry name" value="TPR-like_helical_dom_sf"/>
</dbReference>
<name>A0A9D2IKZ6_9BACT</name>
<evidence type="ECO:0000256" key="2">
    <source>
        <dbReference type="ARBA" id="ARBA00022803"/>
    </source>
</evidence>
<keyword evidence="1" id="KW-0677">Repeat</keyword>
<dbReference type="SMART" id="SM00028">
    <property type="entry name" value="TPR"/>
    <property type="match status" value="13"/>
</dbReference>
<reference evidence="4" key="2">
    <citation type="submission" date="2021-04" db="EMBL/GenBank/DDBJ databases">
        <authorList>
            <person name="Gilroy R."/>
        </authorList>
    </citation>
    <scope>NUCLEOTIDE SEQUENCE</scope>
    <source>
        <strain evidence="4">ChiHjej11B10-19426</strain>
    </source>
</reference>
<dbReference type="Pfam" id="PF00515">
    <property type="entry name" value="TPR_1"/>
    <property type="match status" value="1"/>
</dbReference>
<evidence type="ECO:0000256" key="1">
    <source>
        <dbReference type="ARBA" id="ARBA00022737"/>
    </source>
</evidence>
<dbReference type="Proteomes" id="UP000824014">
    <property type="component" value="Unassembled WGS sequence"/>
</dbReference>
<dbReference type="AlphaFoldDB" id="A0A9D2IKZ6"/>
<dbReference type="EMBL" id="DXCC01000006">
    <property type="protein sequence ID" value="HIZ14789.1"/>
    <property type="molecule type" value="Genomic_DNA"/>
</dbReference>
<keyword evidence="2 3" id="KW-0802">TPR repeat</keyword>
<evidence type="ECO:0000313" key="4">
    <source>
        <dbReference type="EMBL" id="HIZ14789.1"/>
    </source>
</evidence>